<reference evidence="2" key="1">
    <citation type="submission" date="2016-10" db="EMBL/GenBank/DDBJ databases">
        <title>Comparative genomics uncovers the prolific and rare metabolic potential of the cyanobacterial genus Moorea.</title>
        <authorList>
            <person name="Leao T."/>
            <person name="Castelao G."/>
            <person name="Korobeynikov A."/>
            <person name="Monroe E.A."/>
            <person name="Podell S."/>
            <person name="Glukhov E."/>
            <person name="Allen E."/>
            <person name="Gerwick W.H."/>
            <person name="Gerwick L."/>
        </authorList>
    </citation>
    <scope>NUCLEOTIDE SEQUENCE [LARGE SCALE GENOMIC DNA]</scope>
    <source>
        <strain evidence="2">JHB</strain>
    </source>
</reference>
<proteinExistence type="predicted"/>
<dbReference type="EMBL" id="CP017708">
    <property type="protein sequence ID" value="AOY82263.1"/>
    <property type="molecule type" value="Genomic_DNA"/>
</dbReference>
<accession>A0A1D9G3S7</accession>
<sequence length="1012" mass="116349">MVNVLRPDDNDLVKTDYSDLLNKILKVLRSEQTENPFRLASDRKQLVMDIDSIATQVAALSVHNPLGGSAHYARSATVNFTPGFSDNFPDQVWKIRTRLQELLESVLLELPDNRSIDQFVSNLVTSLTDFQGKTPKLDFTYPFGNYPGLRKQRLSVNKTADHSRDLLKFHKITITVLNSAEFNSELRNGLINYINTEFAGVSESDREELYDIVDDLEKDPKSDFYRLKHIADTETLGQLKKQAQIHYLEILKRAINTSASPGNAKAAIYLEDLIRRLKLINHYINDINKADGEYLVNYAEVSVNYRDVFSRADAFNRLPIIPIIEGYLGESTDEGWGELQFIFGLKLKLDGKVHAHGSKRVFEYSLNLINPDSQEHQELLKDVSKREAFARKVLTIVFLYYFVFAGNDPSDPGYTPTSDLKYDPINAFEEKVLPRLRESKDSEKQDMFRGIIKGFDKYNVQSKIDQLKDCLTNTIKYKTRLSSPGYPLHISVKKGILENDISNIQTRQTLFKEVLGGNPKNVLKYLSIREANAGGDSVCSLEANIRISDIRYCAEDEQQSFSMEYDDITGIKALPILLVPRDNRATDIYNQCFKQHKLMLFPYKIDKNNPLDSQGAFVYRFTFALLAYICLRLLLQEQKRLFIPILRLHLSNKEDEAPIEKFLLSLCMVLSHLLNQKHRSNTQGIDIRDLSSYKIPNVMTSLYSVLPKRFRFNQPLHYPQGYQPLEKLAIIVVSSRESDSKWGSRHKRSNLMGEVVGVIRRNDGAVRLQLLTTFSGNYDHQRLFQEPTVVIDQVTKLYDKNGYKHFIYVAKAPYTSTLHMTQSQDDDGLFFMSKDVIRALKGEHKDIKIYPIFFDKYYVVKLKKIGASSLYIQDTEKLTKLMAEESKQSVVFFNLFNGIEVPGEQRNYNGVISYATLLNIYEGILDDQDIRNGLMYDTPLKQDIVQYLSLFHFWRYQKAREISFKLDPYENLIGDYSVGALSLFNHMRGQGNFNCLAFLTEVRNILNSGRVC</sequence>
<organism evidence="1 2">
    <name type="scientific">Moorena producens (strain JHB)</name>
    <dbReference type="NCBI Taxonomy" id="1454205"/>
    <lineage>
        <taxon>Bacteria</taxon>
        <taxon>Bacillati</taxon>
        <taxon>Cyanobacteriota</taxon>
        <taxon>Cyanophyceae</taxon>
        <taxon>Coleofasciculales</taxon>
        <taxon>Coleofasciculaceae</taxon>
        <taxon>Moorena</taxon>
    </lineage>
</organism>
<evidence type="ECO:0000313" key="2">
    <source>
        <dbReference type="Proteomes" id="UP000176944"/>
    </source>
</evidence>
<dbReference type="Proteomes" id="UP000176944">
    <property type="component" value="Chromosome"/>
</dbReference>
<name>A0A1D9G3S7_MOOP1</name>
<evidence type="ECO:0000313" key="1">
    <source>
        <dbReference type="EMBL" id="AOY82263.1"/>
    </source>
</evidence>
<dbReference type="AlphaFoldDB" id="A0A1D9G3S7"/>
<protein>
    <submittedName>
        <fullName evidence="1">Uncharacterized protein</fullName>
    </submittedName>
</protein>
<gene>
    <name evidence="1" type="ORF">BJP36_22505</name>
</gene>